<evidence type="ECO:0000313" key="2">
    <source>
        <dbReference type="Proteomes" id="UP000030762"/>
    </source>
</evidence>
<gene>
    <name evidence="1" type="ORF">SDRG_10857</name>
</gene>
<dbReference type="Proteomes" id="UP000030762">
    <property type="component" value="Unassembled WGS sequence"/>
</dbReference>
<accession>T0Q1H3</accession>
<dbReference type="OrthoDB" id="71667at2759"/>
<dbReference type="AlphaFoldDB" id="T0Q1H3"/>
<name>T0Q1H3_SAPDV</name>
<keyword evidence="2" id="KW-1185">Reference proteome</keyword>
<proteinExistence type="predicted"/>
<dbReference type="OMA" id="MMNILPT"/>
<protein>
    <submittedName>
        <fullName evidence="1">Uncharacterized protein</fullName>
    </submittedName>
</protein>
<reference evidence="1 2" key="1">
    <citation type="submission" date="2012-04" db="EMBL/GenBank/DDBJ databases">
        <title>The Genome Sequence of Saprolegnia declina VS20.</title>
        <authorList>
            <consortium name="The Broad Institute Genome Sequencing Platform"/>
            <person name="Russ C."/>
            <person name="Nusbaum C."/>
            <person name="Tyler B."/>
            <person name="van West P."/>
            <person name="Dieguez-Uribeondo J."/>
            <person name="de Bruijn I."/>
            <person name="Tripathy S."/>
            <person name="Jiang R."/>
            <person name="Young S.K."/>
            <person name="Zeng Q."/>
            <person name="Gargeya S."/>
            <person name="Fitzgerald M."/>
            <person name="Haas B."/>
            <person name="Abouelleil A."/>
            <person name="Alvarado L."/>
            <person name="Arachchi H.M."/>
            <person name="Berlin A."/>
            <person name="Chapman S.B."/>
            <person name="Goldberg J."/>
            <person name="Griggs A."/>
            <person name="Gujja S."/>
            <person name="Hansen M."/>
            <person name="Howarth C."/>
            <person name="Imamovic A."/>
            <person name="Larimer J."/>
            <person name="McCowen C."/>
            <person name="Montmayeur A."/>
            <person name="Murphy C."/>
            <person name="Neiman D."/>
            <person name="Pearson M."/>
            <person name="Priest M."/>
            <person name="Roberts A."/>
            <person name="Saif S."/>
            <person name="Shea T."/>
            <person name="Sisk P."/>
            <person name="Sykes S."/>
            <person name="Wortman J."/>
            <person name="Nusbaum C."/>
            <person name="Birren B."/>
        </authorList>
    </citation>
    <scope>NUCLEOTIDE SEQUENCE [LARGE SCALE GENOMIC DNA]</scope>
    <source>
        <strain evidence="1 2">VS20</strain>
    </source>
</reference>
<evidence type="ECO:0000313" key="1">
    <source>
        <dbReference type="EMBL" id="EQC31694.1"/>
    </source>
</evidence>
<dbReference type="EMBL" id="JH767168">
    <property type="protein sequence ID" value="EQC31694.1"/>
    <property type="molecule type" value="Genomic_DNA"/>
</dbReference>
<sequence length="300" mass="34481">MEACFWSFDGPGLRPSTLYRKLSSIAQSVWRNYHVPWDQPLTSPTSIAPLWPMSDIHGIVPFHAWPKETVKYMSVMAPQRKKPHPMITPARPSDEAVIDYLKRVRRLRPWGMPVQYDVWFRAMMNILPTGSKFRFKDTQDPDTTKCPYARCQSLETPRHVLHDCVDLSWDMCMDVDRIEPPANLANLKEPIVQLASSLVMIIVHKLWTHRNKVVHQDAGGPQIDRMVHETVIQWSGFVRTAFRDPDRPLQSKTRIATIVAILCEDNKYAEAQAYNDGIFSSLALPRRLPRTLAAELDALN</sequence>
<dbReference type="RefSeq" id="XP_008615093.1">
    <property type="nucleotide sequence ID" value="XM_008616871.1"/>
</dbReference>
<organism evidence="1 2">
    <name type="scientific">Saprolegnia diclina (strain VS20)</name>
    <dbReference type="NCBI Taxonomy" id="1156394"/>
    <lineage>
        <taxon>Eukaryota</taxon>
        <taxon>Sar</taxon>
        <taxon>Stramenopiles</taxon>
        <taxon>Oomycota</taxon>
        <taxon>Saprolegniomycetes</taxon>
        <taxon>Saprolegniales</taxon>
        <taxon>Saprolegniaceae</taxon>
        <taxon>Saprolegnia</taxon>
    </lineage>
</organism>
<dbReference type="InParanoid" id="T0Q1H3"/>
<dbReference type="VEuPathDB" id="FungiDB:SDRG_10857"/>
<dbReference type="STRING" id="1156394.T0Q1H3"/>
<dbReference type="GeneID" id="19951584"/>